<dbReference type="GO" id="GO:0008941">
    <property type="term" value="F:nitric oxide dioxygenase NAD(P)H activity"/>
    <property type="evidence" value="ECO:0007669"/>
    <property type="project" value="UniProtKB-EC"/>
</dbReference>
<dbReference type="FunFam" id="1.10.490.10:FF:000003">
    <property type="entry name" value="Flavohemoprotein"/>
    <property type="match status" value="1"/>
</dbReference>
<dbReference type="GO" id="GO:0046872">
    <property type="term" value="F:metal ion binding"/>
    <property type="evidence" value="ECO:0007669"/>
    <property type="project" value="UniProtKB-KW"/>
</dbReference>
<evidence type="ECO:0000256" key="2">
    <source>
        <dbReference type="ARBA" id="ARBA00006401"/>
    </source>
</evidence>
<evidence type="ECO:0000313" key="15">
    <source>
        <dbReference type="EMBL" id="VWX38729.1"/>
    </source>
</evidence>
<dbReference type="AlphaFoldDB" id="A0A653IIU6"/>
<evidence type="ECO:0000256" key="4">
    <source>
        <dbReference type="ARBA" id="ARBA00022617"/>
    </source>
</evidence>
<dbReference type="GO" id="GO:0046210">
    <property type="term" value="P:nitric oxide catabolic process"/>
    <property type="evidence" value="ECO:0007669"/>
    <property type="project" value="TreeGrafter"/>
</dbReference>
<evidence type="ECO:0000256" key="3">
    <source>
        <dbReference type="ARBA" id="ARBA00012229"/>
    </source>
</evidence>
<comment type="catalytic activity">
    <reaction evidence="10">
        <text>2 nitric oxide + NADH + 2 O2 = 2 nitrate + NAD(+) + H(+)</text>
        <dbReference type="Rhea" id="RHEA:19469"/>
        <dbReference type="ChEBI" id="CHEBI:15378"/>
        <dbReference type="ChEBI" id="CHEBI:15379"/>
        <dbReference type="ChEBI" id="CHEBI:16480"/>
        <dbReference type="ChEBI" id="CHEBI:17632"/>
        <dbReference type="ChEBI" id="CHEBI:57540"/>
        <dbReference type="ChEBI" id="CHEBI:57945"/>
        <dbReference type="EC" id="1.14.12.17"/>
    </reaction>
</comment>
<evidence type="ECO:0000256" key="10">
    <source>
        <dbReference type="ARBA" id="ARBA00048649"/>
    </source>
</evidence>
<dbReference type="InterPro" id="IPR012292">
    <property type="entry name" value="Globin/Proto"/>
</dbReference>
<dbReference type="EC" id="1.14.12.17" evidence="3"/>
<evidence type="ECO:0000256" key="5">
    <source>
        <dbReference type="ARBA" id="ARBA00022621"/>
    </source>
</evidence>
<evidence type="ECO:0000256" key="11">
    <source>
        <dbReference type="ARBA" id="ARBA00049433"/>
    </source>
</evidence>
<dbReference type="GO" id="GO:0071949">
    <property type="term" value="F:FAD binding"/>
    <property type="evidence" value="ECO:0007669"/>
    <property type="project" value="TreeGrafter"/>
</dbReference>
<keyword evidence="16" id="KW-1185">Reference proteome</keyword>
<dbReference type="Pfam" id="PF00970">
    <property type="entry name" value="FAD_binding_6"/>
    <property type="match status" value="1"/>
</dbReference>
<evidence type="ECO:0000259" key="14">
    <source>
        <dbReference type="PROSITE" id="PS51384"/>
    </source>
</evidence>
<comment type="cofactor">
    <cofactor evidence="1">
        <name>heme b</name>
        <dbReference type="ChEBI" id="CHEBI:60344"/>
    </cofactor>
</comment>
<dbReference type="GO" id="GO:0019825">
    <property type="term" value="F:oxygen binding"/>
    <property type="evidence" value="ECO:0007669"/>
    <property type="project" value="InterPro"/>
</dbReference>
<dbReference type="PANTHER" id="PTHR43396">
    <property type="entry name" value="FLAVOHEMOPROTEIN"/>
    <property type="match status" value="1"/>
</dbReference>
<accession>A0A653IIU6</accession>
<dbReference type="PRINTS" id="PR00409">
    <property type="entry name" value="PHDIOXRDTASE"/>
</dbReference>
<gene>
    <name evidence="15" type="primary">hmp</name>
    <name evidence="15" type="ORF">EXIGUO9Y_80057</name>
</gene>
<keyword evidence="4 12" id="KW-0349">Heme</keyword>
<dbReference type="InterPro" id="IPR000971">
    <property type="entry name" value="Globin"/>
</dbReference>
<dbReference type="InterPro" id="IPR017927">
    <property type="entry name" value="FAD-bd_FR_type"/>
</dbReference>
<evidence type="ECO:0000256" key="7">
    <source>
        <dbReference type="ARBA" id="ARBA00022857"/>
    </source>
</evidence>
<dbReference type="EMBL" id="CABWKQ010000058">
    <property type="protein sequence ID" value="VWX38729.1"/>
    <property type="molecule type" value="Genomic_DNA"/>
</dbReference>
<dbReference type="PROSITE" id="PS51384">
    <property type="entry name" value="FAD_FR"/>
    <property type="match status" value="1"/>
</dbReference>
<evidence type="ECO:0000256" key="8">
    <source>
        <dbReference type="ARBA" id="ARBA00023004"/>
    </source>
</evidence>
<dbReference type="InterPro" id="IPR008333">
    <property type="entry name" value="Cbr1-like_FAD-bd_dom"/>
</dbReference>
<comment type="similarity">
    <text evidence="12">Belongs to the globin family.</text>
</comment>
<dbReference type="SUPFAM" id="SSF63380">
    <property type="entry name" value="Riboflavin synthase domain-like"/>
    <property type="match status" value="1"/>
</dbReference>
<dbReference type="Gene3D" id="2.40.30.10">
    <property type="entry name" value="Translation factors"/>
    <property type="match status" value="1"/>
</dbReference>
<dbReference type="InterPro" id="IPR001433">
    <property type="entry name" value="OxRdtase_FAD/NAD-bd"/>
</dbReference>
<keyword evidence="5 12" id="KW-0561">Oxygen transport</keyword>
<dbReference type="Pfam" id="PF00042">
    <property type="entry name" value="Globin"/>
    <property type="match status" value="1"/>
</dbReference>
<dbReference type="Gene3D" id="1.10.490.10">
    <property type="entry name" value="Globins"/>
    <property type="match status" value="1"/>
</dbReference>
<evidence type="ECO:0000256" key="9">
    <source>
        <dbReference type="ARBA" id="ARBA00023027"/>
    </source>
</evidence>
<dbReference type="GO" id="GO:0071500">
    <property type="term" value="P:cellular response to nitrosative stress"/>
    <property type="evidence" value="ECO:0007669"/>
    <property type="project" value="TreeGrafter"/>
</dbReference>
<keyword evidence="8" id="KW-0408">Iron</keyword>
<dbReference type="RefSeq" id="WP_159172584.1">
    <property type="nucleotide sequence ID" value="NZ_LR732308.1"/>
</dbReference>
<dbReference type="PROSITE" id="PS01033">
    <property type="entry name" value="GLOBIN"/>
    <property type="match status" value="1"/>
</dbReference>
<evidence type="ECO:0000256" key="12">
    <source>
        <dbReference type="RuleBase" id="RU000356"/>
    </source>
</evidence>
<evidence type="ECO:0000259" key="13">
    <source>
        <dbReference type="PROSITE" id="PS01033"/>
    </source>
</evidence>
<dbReference type="Gene3D" id="3.40.50.80">
    <property type="entry name" value="Nucleotide-binding domain of ferredoxin-NADP reductase (FNR) module"/>
    <property type="match status" value="1"/>
</dbReference>
<dbReference type="InterPro" id="IPR009050">
    <property type="entry name" value="Globin-like_sf"/>
</dbReference>
<name>A0A653IIU6_9BACL</name>
<evidence type="ECO:0000313" key="16">
    <source>
        <dbReference type="Proteomes" id="UP000439752"/>
    </source>
</evidence>
<keyword evidence="9" id="KW-0520">NAD</keyword>
<sequence length="386" mass="41998">MLNTATIQLIKSTVPVLAEHGPAITRVFYQRLFERHPEMTHIFNQTNQKTNRQSQALAHAVYAAAANIDQLDVLKPTLLPILHKHRSLQIKPEMYPIVGTELLRAIEEVLGDAATPAIIDAWGLAYQEIADLFITLEAELYAQDEQAKGFTGYQTFTVTAITQEASDIKSFTLQPAHALTLPTFTPGQYVTLRIKTPAGLWQNRQYSLINRPGDAFYTIAVKRDGSVSKQLHDETNVGDTVLLSAPAGNFALPAGQAPVVLFAGGIGLTPLLAIASAALAANRSVTLHVAIQDDRDRAFSTHLASLETAGAIVIRYAERQAQTGTISGRLTEEVIQNVDESAIAFVCGPEAMIRFVASNWQGATEQLHYEVFGPLLAFEAETVGVN</sequence>
<comment type="similarity">
    <text evidence="2">In the C-terminal section; belongs to the flavoprotein pyridine nucleotide cytochrome reductase family.</text>
</comment>
<comment type="catalytic activity">
    <reaction evidence="11">
        <text>2 nitric oxide + NADPH + 2 O2 = 2 nitrate + NADP(+) + H(+)</text>
        <dbReference type="Rhea" id="RHEA:19465"/>
        <dbReference type="ChEBI" id="CHEBI:15378"/>
        <dbReference type="ChEBI" id="CHEBI:15379"/>
        <dbReference type="ChEBI" id="CHEBI:16480"/>
        <dbReference type="ChEBI" id="CHEBI:17632"/>
        <dbReference type="ChEBI" id="CHEBI:57783"/>
        <dbReference type="ChEBI" id="CHEBI:58349"/>
        <dbReference type="EC" id="1.14.12.17"/>
    </reaction>
</comment>
<dbReference type="Proteomes" id="UP000439752">
    <property type="component" value="Unassembled WGS sequence"/>
</dbReference>
<dbReference type="InterPro" id="IPR017938">
    <property type="entry name" value="Riboflavin_synthase-like_b-brl"/>
</dbReference>
<feature type="domain" description="FAD-binding FR-type" evidence="14">
    <location>
        <begin position="151"/>
        <end position="253"/>
    </location>
</feature>
<dbReference type="Pfam" id="PF00175">
    <property type="entry name" value="NAD_binding_1"/>
    <property type="match status" value="1"/>
</dbReference>
<protein>
    <recommendedName>
        <fullName evidence="3">nitric oxide dioxygenase</fullName>
        <ecNumber evidence="3">1.14.12.17</ecNumber>
    </recommendedName>
</protein>
<feature type="domain" description="Globin" evidence="13">
    <location>
        <begin position="1"/>
        <end position="138"/>
    </location>
</feature>
<organism evidence="15 16">
    <name type="scientific">Exiguobacterium oxidotolerans</name>
    <dbReference type="NCBI Taxonomy" id="223958"/>
    <lineage>
        <taxon>Bacteria</taxon>
        <taxon>Bacillati</taxon>
        <taxon>Bacillota</taxon>
        <taxon>Bacilli</taxon>
        <taxon>Bacillales</taxon>
        <taxon>Bacillales Family XII. Incertae Sedis</taxon>
        <taxon>Exiguobacterium</taxon>
    </lineage>
</organism>
<dbReference type="SUPFAM" id="SSF46458">
    <property type="entry name" value="Globin-like"/>
    <property type="match status" value="1"/>
</dbReference>
<keyword evidence="12" id="KW-0813">Transport</keyword>
<keyword evidence="6" id="KW-0479">Metal-binding</keyword>
<keyword evidence="7" id="KW-0521">NADP</keyword>
<dbReference type="GO" id="GO:0005344">
    <property type="term" value="F:oxygen carrier activity"/>
    <property type="evidence" value="ECO:0007669"/>
    <property type="project" value="UniProtKB-KW"/>
</dbReference>
<evidence type="ECO:0000256" key="6">
    <source>
        <dbReference type="ARBA" id="ARBA00022723"/>
    </source>
</evidence>
<reference evidence="15 16" key="1">
    <citation type="submission" date="2019-10" db="EMBL/GenBank/DDBJ databases">
        <authorList>
            <person name="Karimi E."/>
        </authorList>
    </citation>
    <scope>NUCLEOTIDE SEQUENCE [LARGE SCALE GENOMIC DNA]</scope>
    <source>
        <strain evidence="15">Exiguobacterium sp. 9Y</strain>
    </source>
</reference>
<evidence type="ECO:0000256" key="1">
    <source>
        <dbReference type="ARBA" id="ARBA00001970"/>
    </source>
</evidence>
<dbReference type="GO" id="GO:0020037">
    <property type="term" value="F:heme binding"/>
    <property type="evidence" value="ECO:0007669"/>
    <property type="project" value="InterPro"/>
</dbReference>
<dbReference type="PANTHER" id="PTHR43396:SF3">
    <property type="entry name" value="FLAVOHEMOPROTEIN"/>
    <property type="match status" value="1"/>
</dbReference>
<proteinExistence type="inferred from homology"/>
<dbReference type="InterPro" id="IPR039261">
    <property type="entry name" value="FNR_nucleotide-bd"/>
</dbReference>
<dbReference type="SUPFAM" id="SSF52343">
    <property type="entry name" value="Ferredoxin reductase-like, C-terminal NADP-linked domain"/>
    <property type="match status" value="1"/>
</dbReference>